<evidence type="ECO:0000313" key="2">
    <source>
        <dbReference type="EMBL" id="SPO06838.1"/>
    </source>
</evidence>
<dbReference type="InterPro" id="IPR036047">
    <property type="entry name" value="F-box-like_dom_sf"/>
</dbReference>
<dbReference type="Proteomes" id="UP001187682">
    <property type="component" value="Unassembled WGS sequence"/>
</dbReference>
<gene>
    <name evidence="2" type="ORF">DNG_09532</name>
</gene>
<proteinExistence type="predicted"/>
<evidence type="ECO:0000313" key="3">
    <source>
        <dbReference type="Proteomes" id="UP001187682"/>
    </source>
</evidence>
<accession>A0AAE8SZI9</accession>
<dbReference type="EMBL" id="ONZQ02000017">
    <property type="protein sequence ID" value="SPO06838.1"/>
    <property type="molecule type" value="Genomic_DNA"/>
</dbReference>
<dbReference type="PROSITE" id="PS50181">
    <property type="entry name" value="FBOX"/>
    <property type="match status" value="1"/>
</dbReference>
<sequence length="644" mass="69907">MGLHELPSELIEAIAENLPYPSLCALSLASRHLHDLATPLLRRDVVLLSSNGRTLHRQHADVAAALEDDATSVTVVSPVPNDTVQGNVKARCPGCDITDFGREEAVGGRLVAEVLGRCRPGRLRKFTWLLGLCIQPDILGTKGILATQQPDLEELRLVTCYHRLGLRCQTRSLDLTPFAHLRSLSWTGIHRSQFPVLERALASSAARLVDLELDFLSSLADHPLAQTPESQTPESTLPYFPRVVLGLPRAEGGAAFPRLASLTLTNVDLTTLAAGQFGELNPLGPALNARNLKALRLRHCPGWESLANCLHPDYSCGDEYDDEWPPLRVLDIHSLASDSHPGHPALWMSLDEMEELSLYKIGQATATADEIVLPSFTFPLLGVRRLVLHEGDVRPPGTRPRVREGGRIGEQLVDGHGMYNPSCNALSNAKLEFLGFASPLESMRILLEQLTPPQAFANLEVLHVRQDHEEVSRYYSRALGYAVPDEDAPPGPGGGIDLRRMLTPESHDLAMWVFTARETFPALKILAFGDFGSFEPRARLLLCPSSSSGGGADPFRLVTGADADAVLVLDRYMGSLVEGPSYSKPHLRASGASLAGNVWRPRLAMFLARESGARGPTVPGTVVEGEDGKGEEVGGRLGARGMCM</sequence>
<dbReference type="AlphaFoldDB" id="A0AAE8SZI9"/>
<comment type="caution">
    <text evidence="2">The sequence shown here is derived from an EMBL/GenBank/DDBJ whole genome shotgun (WGS) entry which is preliminary data.</text>
</comment>
<dbReference type="SUPFAM" id="SSF81383">
    <property type="entry name" value="F-box domain"/>
    <property type="match status" value="1"/>
</dbReference>
<dbReference type="Pfam" id="PF00646">
    <property type="entry name" value="F-box"/>
    <property type="match status" value="1"/>
</dbReference>
<protein>
    <recommendedName>
        <fullName evidence="1">F-box domain-containing protein</fullName>
    </recommendedName>
</protein>
<dbReference type="CDD" id="cd09917">
    <property type="entry name" value="F-box_SF"/>
    <property type="match status" value="1"/>
</dbReference>
<name>A0AAE8SZI9_9PEZI</name>
<feature type="domain" description="F-box" evidence="1">
    <location>
        <begin position="1"/>
        <end position="36"/>
    </location>
</feature>
<evidence type="ECO:0000259" key="1">
    <source>
        <dbReference type="PROSITE" id="PS50181"/>
    </source>
</evidence>
<keyword evidence="3" id="KW-1185">Reference proteome</keyword>
<organism evidence="2 3">
    <name type="scientific">Cephalotrichum gorgonifer</name>
    <dbReference type="NCBI Taxonomy" id="2041049"/>
    <lineage>
        <taxon>Eukaryota</taxon>
        <taxon>Fungi</taxon>
        <taxon>Dikarya</taxon>
        <taxon>Ascomycota</taxon>
        <taxon>Pezizomycotina</taxon>
        <taxon>Sordariomycetes</taxon>
        <taxon>Hypocreomycetidae</taxon>
        <taxon>Microascales</taxon>
        <taxon>Microascaceae</taxon>
        <taxon>Cephalotrichum</taxon>
    </lineage>
</organism>
<dbReference type="InterPro" id="IPR001810">
    <property type="entry name" value="F-box_dom"/>
</dbReference>
<reference evidence="2" key="1">
    <citation type="submission" date="2018-03" db="EMBL/GenBank/DDBJ databases">
        <authorList>
            <person name="Guldener U."/>
        </authorList>
    </citation>
    <scope>NUCLEOTIDE SEQUENCE</scope>
</reference>